<evidence type="ECO:0000256" key="4">
    <source>
        <dbReference type="ARBA" id="ARBA00022723"/>
    </source>
</evidence>
<protein>
    <submittedName>
        <fullName evidence="9">Molybdenum cofactor biosynthesis enzyme and related Fe-S oxidoreductases</fullName>
    </submittedName>
</protein>
<reference evidence="9" key="1">
    <citation type="submission" date="2016-10" db="EMBL/GenBank/DDBJ databases">
        <authorList>
            <person name="de Groot N.N."/>
        </authorList>
    </citation>
    <scope>NUCLEOTIDE SEQUENCE</scope>
</reference>
<organism evidence="9">
    <name type="scientific">hydrothermal vent metagenome</name>
    <dbReference type="NCBI Taxonomy" id="652676"/>
    <lineage>
        <taxon>unclassified sequences</taxon>
        <taxon>metagenomes</taxon>
        <taxon>ecological metagenomes</taxon>
    </lineage>
</organism>
<dbReference type="SFLD" id="SFLDS00029">
    <property type="entry name" value="Radical_SAM"/>
    <property type="match status" value="1"/>
</dbReference>
<keyword evidence="2" id="KW-0004">4Fe-4S</keyword>
<dbReference type="InterPro" id="IPR023885">
    <property type="entry name" value="4Fe4S-binding_SPASM_dom"/>
</dbReference>
<dbReference type="Pfam" id="PF13186">
    <property type="entry name" value="SPASM"/>
    <property type="match status" value="1"/>
</dbReference>
<dbReference type="PANTHER" id="PTHR43787:SF10">
    <property type="entry name" value="COFACTOR MODIFYING PROTEIN"/>
    <property type="match status" value="1"/>
</dbReference>
<evidence type="ECO:0000256" key="1">
    <source>
        <dbReference type="ARBA" id="ARBA00001966"/>
    </source>
</evidence>
<dbReference type="InterPro" id="IPR058240">
    <property type="entry name" value="rSAM_sf"/>
</dbReference>
<keyword evidence="4" id="KW-0479">Metal-binding</keyword>
<evidence type="ECO:0000256" key="6">
    <source>
        <dbReference type="ARBA" id="ARBA00023014"/>
    </source>
</evidence>
<dbReference type="CDD" id="cd21122">
    <property type="entry name" value="SPASM_rSAM"/>
    <property type="match status" value="1"/>
</dbReference>
<dbReference type="InterPro" id="IPR013785">
    <property type="entry name" value="Aldolase_TIM"/>
</dbReference>
<dbReference type="GO" id="GO:0051539">
    <property type="term" value="F:4 iron, 4 sulfur cluster binding"/>
    <property type="evidence" value="ECO:0007669"/>
    <property type="project" value="UniProtKB-KW"/>
</dbReference>
<evidence type="ECO:0000256" key="2">
    <source>
        <dbReference type="ARBA" id="ARBA00022485"/>
    </source>
</evidence>
<dbReference type="PANTHER" id="PTHR43787">
    <property type="entry name" value="FEMO COFACTOR BIOSYNTHESIS PROTEIN NIFB-RELATED"/>
    <property type="match status" value="1"/>
</dbReference>
<sequence length="292" mass="33769">MKFHRIYIEITNICGLKCSFCPTSDLLPKTMSLKIFEDIVIQSKKYTKEIALHVMGDPLTLNNLFEYLDILEKYKMKAILTTSGYFIKKQPTSTLFHNAVKQINISLNSYNKNDTSITLLQYMRPIINLCEEKLKQDANLFINLRIWNLDDIMSEKSFNTELFKELSNNFDFNKSIDEIYTNRPKSIRLENKILLHFDNYFEWPSLNNPVYGDGACLGIKSHIAILVDGRVVPCCLDSKGVIELGDLKKNNLDEIMSNNRTQSIKNGFQNGIAVEELCQKCSYKNRFNEQSL</sequence>
<dbReference type="InterPro" id="IPR007197">
    <property type="entry name" value="rSAM"/>
</dbReference>
<proteinExistence type="predicted"/>
<keyword evidence="3" id="KW-0949">S-adenosyl-L-methionine</keyword>
<dbReference type="SUPFAM" id="SSF102114">
    <property type="entry name" value="Radical SAM enzymes"/>
    <property type="match status" value="1"/>
</dbReference>
<dbReference type="CDD" id="cd01335">
    <property type="entry name" value="Radical_SAM"/>
    <property type="match status" value="1"/>
</dbReference>
<gene>
    <name evidence="9" type="ORF">MNB_SV-9-217</name>
</gene>
<dbReference type="EMBL" id="FPHG01000009">
    <property type="protein sequence ID" value="SFV51399.1"/>
    <property type="molecule type" value="Genomic_DNA"/>
</dbReference>
<evidence type="ECO:0000256" key="3">
    <source>
        <dbReference type="ARBA" id="ARBA00022691"/>
    </source>
</evidence>
<name>A0A1W1BD51_9ZZZZ</name>
<evidence type="ECO:0000259" key="7">
    <source>
        <dbReference type="Pfam" id="PF04055"/>
    </source>
</evidence>
<feature type="domain" description="4Fe4S-binding SPASM" evidence="8">
    <location>
        <begin position="216"/>
        <end position="281"/>
    </location>
</feature>
<comment type="cofactor">
    <cofactor evidence="1">
        <name>[4Fe-4S] cluster</name>
        <dbReference type="ChEBI" id="CHEBI:49883"/>
    </cofactor>
</comment>
<evidence type="ECO:0000259" key="8">
    <source>
        <dbReference type="Pfam" id="PF13186"/>
    </source>
</evidence>
<accession>A0A1W1BD51</accession>
<dbReference type="Gene3D" id="3.20.20.70">
    <property type="entry name" value="Aldolase class I"/>
    <property type="match status" value="1"/>
</dbReference>
<dbReference type="Pfam" id="PF04055">
    <property type="entry name" value="Radical_SAM"/>
    <property type="match status" value="1"/>
</dbReference>
<evidence type="ECO:0000313" key="9">
    <source>
        <dbReference type="EMBL" id="SFV51399.1"/>
    </source>
</evidence>
<dbReference type="GO" id="GO:0046872">
    <property type="term" value="F:metal ion binding"/>
    <property type="evidence" value="ECO:0007669"/>
    <property type="project" value="UniProtKB-KW"/>
</dbReference>
<evidence type="ECO:0000256" key="5">
    <source>
        <dbReference type="ARBA" id="ARBA00023004"/>
    </source>
</evidence>
<dbReference type="GO" id="GO:0003824">
    <property type="term" value="F:catalytic activity"/>
    <property type="evidence" value="ECO:0007669"/>
    <property type="project" value="InterPro"/>
</dbReference>
<keyword evidence="5" id="KW-0408">Iron</keyword>
<feature type="domain" description="Radical SAM core" evidence="7">
    <location>
        <begin position="8"/>
        <end position="124"/>
    </location>
</feature>
<keyword evidence="6" id="KW-0411">Iron-sulfur</keyword>
<dbReference type="AlphaFoldDB" id="A0A1W1BD51"/>